<organism evidence="4 5">
    <name type="scientific">Vulcanisaeta souniana JCM 11219</name>
    <dbReference type="NCBI Taxonomy" id="1293586"/>
    <lineage>
        <taxon>Archaea</taxon>
        <taxon>Thermoproteota</taxon>
        <taxon>Thermoprotei</taxon>
        <taxon>Thermoproteales</taxon>
        <taxon>Thermoproteaceae</taxon>
        <taxon>Vulcanisaeta</taxon>
    </lineage>
</organism>
<reference evidence="3" key="4">
    <citation type="journal article" date="2023" name="Microbiol. Resour. Announc.">
        <title>Complete Genome Sequence of Vulcanisaeta souniana Strain IC-059, a Hyperthermophilic Archaeon Isolated from Hot Spring Water in Japan.</title>
        <authorList>
            <person name="Kato S."/>
            <person name="Itoh T."/>
            <person name="Wu L."/>
            <person name="Ma J."/>
            <person name="Ohkuma M."/>
        </authorList>
    </citation>
    <scope>NUCLEOTIDE SEQUENCE</scope>
    <source>
        <strain evidence="3">JCM 11219</strain>
    </source>
</reference>
<dbReference type="SUPFAM" id="SSF51338">
    <property type="entry name" value="Composite domain of metallo-dependent hydrolases"/>
    <property type="match status" value="1"/>
</dbReference>
<evidence type="ECO:0000259" key="2">
    <source>
        <dbReference type="Pfam" id="PF01979"/>
    </source>
</evidence>
<proteinExistence type="predicted"/>
<name>A0A830EBV5_9CREN</name>
<sequence>MRRLSFKSSIALVGQDLVPVRDAVIDVADGEITGIGKTPGNVNIIDLGNVILMPQLTNAHVHVLDYFLMGLYGKYYIDDVVGAPYGLKYYYLRRIKPNSLRVGLANVFRRIRDYGVGCLLTIIEYGAVFTDIVIEEAKRVGLCIVPLAEPSSFRVYVKPEEEEDVDERFEEEVRQFTDRGFGISLISPLNYSMAELRLASKLTGSRGGLISIHVSETEDTYLDGDLNRALGTLVTGNTLFVHLTQLNDDDVMKLPMRPVAVCPWSNMEFIGKLPKIGIMTKRGLRPLLGTDNVALVEPNPWEEMKLLRVIMAGTELRPIEILKMATSWAWSWGLGYVISEGAQMRGLAMRIGYENLSMDYVHDYVVTRISTKDITYMINGQEVIEIK</sequence>
<reference evidence="4" key="1">
    <citation type="journal article" date="2014" name="Int. J. Syst. Evol. Microbiol.">
        <title>Complete genome sequence of Corynebacterium casei LMG S-19264T (=DSM 44701T), isolated from a smear-ripened cheese.</title>
        <authorList>
            <consortium name="US DOE Joint Genome Institute (JGI-PGF)"/>
            <person name="Walter F."/>
            <person name="Albersmeier A."/>
            <person name="Kalinowski J."/>
            <person name="Ruckert C."/>
        </authorList>
    </citation>
    <scope>NUCLEOTIDE SEQUENCE</scope>
    <source>
        <strain evidence="4">JCM 11219</strain>
    </source>
</reference>
<dbReference type="OrthoDB" id="42910at2157"/>
<reference evidence="6" key="3">
    <citation type="submission" date="2022-09" db="EMBL/GenBank/DDBJ databases">
        <title>Complete genome sequence of Vulcanisaeta souniana.</title>
        <authorList>
            <person name="Kato S."/>
            <person name="Itoh T."/>
            <person name="Ohkuma M."/>
        </authorList>
    </citation>
    <scope>NUCLEOTIDE SEQUENCE [LARGE SCALE GENOMIC DNA]</scope>
    <source>
        <strain evidence="6">JCM 11219</strain>
    </source>
</reference>
<protein>
    <submittedName>
        <fullName evidence="4">Chlorohydrolase</fullName>
    </submittedName>
</protein>
<dbReference type="AlphaFoldDB" id="A0A830EBV5"/>
<dbReference type="PANTHER" id="PTHR43794">
    <property type="entry name" value="AMINOHYDROLASE SSNA-RELATED"/>
    <property type="match status" value="1"/>
</dbReference>
<dbReference type="EMBL" id="BMNM01000001">
    <property type="protein sequence ID" value="GGI69290.1"/>
    <property type="molecule type" value="Genomic_DNA"/>
</dbReference>
<dbReference type="InterPro" id="IPR006680">
    <property type="entry name" value="Amidohydro-rel"/>
</dbReference>
<dbReference type="SUPFAM" id="SSF51556">
    <property type="entry name" value="Metallo-dependent hydrolases"/>
    <property type="match status" value="1"/>
</dbReference>
<dbReference type="EMBL" id="AP026830">
    <property type="protein sequence ID" value="BDR91930.1"/>
    <property type="molecule type" value="Genomic_DNA"/>
</dbReference>
<dbReference type="PANTHER" id="PTHR43794:SF11">
    <property type="entry name" value="AMIDOHYDROLASE-RELATED DOMAIN-CONTAINING PROTEIN"/>
    <property type="match status" value="1"/>
</dbReference>
<evidence type="ECO:0000313" key="4">
    <source>
        <dbReference type="EMBL" id="GGI69290.1"/>
    </source>
</evidence>
<dbReference type="GeneID" id="76206570"/>
<feature type="domain" description="Amidohydrolase-related" evidence="2">
    <location>
        <begin position="51"/>
        <end position="326"/>
    </location>
</feature>
<dbReference type="Pfam" id="PF01979">
    <property type="entry name" value="Amidohydro_1"/>
    <property type="match status" value="1"/>
</dbReference>
<dbReference type="Proteomes" id="UP001060771">
    <property type="component" value="Chromosome"/>
</dbReference>
<evidence type="ECO:0000313" key="5">
    <source>
        <dbReference type="Proteomes" id="UP000657075"/>
    </source>
</evidence>
<keyword evidence="6" id="KW-1185">Reference proteome</keyword>
<dbReference type="InterPro" id="IPR011059">
    <property type="entry name" value="Metal-dep_hydrolase_composite"/>
</dbReference>
<dbReference type="GO" id="GO:0016810">
    <property type="term" value="F:hydrolase activity, acting on carbon-nitrogen (but not peptide) bonds"/>
    <property type="evidence" value="ECO:0007669"/>
    <property type="project" value="InterPro"/>
</dbReference>
<dbReference type="Proteomes" id="UP000657075">
    <property type="component" value="Unassembled WGS sequence"/>
</dbReference>
<dbReference type="InterPro" id="IPR032466">
    <property type="entry name" value="Metal_Hydrolase"/>
</dbReference>
<evidence type="ECO:0000313" key="6">
    <source>
        <dbReference type="Proteomes" id="UP001060771"/>
    </source>
</evidence>
<dbReference type="RefSeq" id="WP_188602374.1">
    <property type="nucleotide sequence ID" value="NZ_AP026830.1"/>
</dbReference>
<evidence type="ECO:0000256" key="1">
    <source>
        <dbReference type="ARBA" id="ARBA00022801"/>
    </source>
</evidence>
<evidence type="ECO:0000313" key="3">
    <source>
        <dbReference type="EMBL" id="BDR91930.1"/>
    </source>
</evidence>
<accession>A0A830EBV5</accession>
<gene>
    <name evidence="4" type="ORF">GCM10007112_02810</name>
    <name evidence="3" type="ORF">Vsou_10230</name>
</gene>
<dbReference type="InterPro" id="IPR050287">
    <property type="entry name" value="MTA/SAH_deaminase"/>
</dbReference>
<dbReference type="Gene3D" id="3.20.20.140">
    <property type="entry name" value="Metal-dependent hydrolases"/>
    <property type="match status" value="1"/>
</dbReference>
<keyword evidence="1" id="KW-0378">Hydrolase</keyword>
<reference evidence="4" key="2">
    <citation type="submission" date="2020-09" db="EMBL/GenBank/DDBJ databases">
        <authorList>
            <person name="Sun Q."/>
            <person name="Ohkuma M."/>
        </authorList>
    </citation>
    <scope>NUCLEOTIDE SEQUENCE</scope>
    <source>
        <strain evidence="4">JCM 11219</strain>
    </source>
</reference>